<dbReference type="AlphaFoldDB" id="A0A8H4R5T4"/>
<protein>
    <recommendedName>
        <fullName evidence="1">F-box domain-containing protein</fullName>
    </recommendedName>
</protein>
<dbReference type="SUPFAM" id="SSF52047">
    <property type="entry name" value="RNI-like"/>
    <property type="match status" value="1"/>
</dbReference>
<reference evidence="2 3" key="1">
    <citation type="submission" date="2019-12" db="EMBL/GenBank/DDBJ databases">
        <authorList>
            <person name="Floudas D."/>
            <person name="Bentzer J."/>
            <person name="Ahren D."/>
            <person name="Johansson T."/>
            <person name="Persson P."/>
            <person name="Tunlid A."/>
        </authorList>
    </citation>
    <scope>NUCLEOTIDE SEQUENCE [LARGE SCALE GENOMIC DNA]</scope>
    <source>
        <strain evidence="2 3">CBS 102.39</strain>
    </source>
</reference>
<keyword evidence="3" id="KW-1185">Reference proteome</keyword>
<accession>A0A8H4R5T4</accession>
<gene>
    <name evidence="2" type="ORF">D9613_009480</name>
</gene>
<sequence>MYQLPTELWLRVAHFIPDVDLYRLASVNRLFSEIVIERRYRDLILDDDEPQALIQKLKKLSDDPNVAARVRSLAIHPRAVRSACLRSRKRKSRKNNSVIPAKNQHWPGFFRLVYQPPNPLTFVLNTVSSLRTFRVPMEEDVELCDQILEVFAQLPSVQEFSVEWKLATEVEASFCVPLLRAIFQSLQANNLRTIRLELMLDHLCELVSSVTGLDHLEELWLHFACVEDDSERDLRRLADFINTLAPTLKSLSLSSIGHLNFSWLYSNLTYLPHLTDLSLLLPCDPCHITDPTGFNQFLRTHRDILRLHFSPQYCCYLSAQSAHIGSQSQAASHLPPRQWLEMAFADVSFRNLGVLELGLNILGSGGKRVMLPIPRVASAAKDVSRLSVVGCFGSLEDLREVLQPFQISDHSRSSPPRTLVLEVHVLNVELLDLLAEHLPGMETLDLTYRWVDQSGGISGDLFIQQMKHRKYDKWKLSNLILHCSRRNDDARWPCQQAICRNVPGLRGRRA</sequence>
<evidence type="ECO:0000313" key="2">
    <source>
        <dbReference type="EMBL" id="KAF4622267.1"/>
    </source>
</evidence>
<dbReference type="InterPro" id="IPR036047">
    <property type="entry name" value="F-box-like_dom_sf"/>
</dbReference>
<proteinExistence type="predicted"/>
<comment type="caution">
    <text evidence="2">The sequence shown here is derived from an EMBL/GenBank/DDBJ whole genome shotgun (WGS) entry which is preliminary data.</text>
</comment>
<evidence type="ECO:0000259" key="1">
    <source>
        <dbReference type="PROSITE" id="PS50181"/>
    </source>
</evidence>
<dbReference type="Gene3D" id="3.80.10.10">
    <property type="entry name" value="Ribonuclease Inhibitor"/>
    <property type="match status" value="1"/>
</dbReference>
<dbReference type="PROSITE" id="PS50181">
    <property type="entry name" value="FBOX"/>
    <property type="match status" value="1"/>
</dbReference>
<dbReference type="SUPFAM" id="SSF81383">
    <property type="entry name" value="F-box domain"/>
    <property type="match status" value="1"/>
</dbReference>
<organism evidence="2 3">
    <name type="scientific">Agrocybe pediades</name>
    <dbReference type="NCBI Taxonomy" id="84607"/>
    <lineage>
        <taxon>Eukaryota</taxon>
        <taxon>Fungi</taxon>
        <taxon>Dikarya</taxon>
        <taxon>Basidiomycota</taxon>
        <taxon>Agaricomycotina</taxon>
        <taxon>Agaricomycetes</taxon>
        <taxon>Agaricomycetidae</taxon>
        <taxon>Agaricales</taxon>
        <taxon>Agaricineae</taxon>
        <taxon>Strophariaceae</taxon>
        <taxon>Agrocybe</taxon>
    </lineage>
</organism>
<dbReference type="CDD" id="cd09917">
    <property type="entry name" value="F-box_SF"/>
    <property type="match status" value="1"/>
</dbReference>
<name>A0A8H4R5T4_9AGAR</name>
<dbReference type="EMBL" id="JAACJL010000002">
    <property type="protein sequence ID" value="KAF4622267.1"/>
    <property type="molecule type" value="Genomic_DNA"/>
</dbReference>
<evidence type="ECO:0000313" key="3">
    <source>
        <dbReference type="Proteomes" id="UP000521872"/>
    </source>
</evidence>
<feature type="domain" description="F-box" evidence="1">
    <location>
        <begin position="1"/>
        <end position="43"/>
    </location>
</feature>
<dbReference type="InterPro" id="IPR001810">
    <property type="entry name" value="F-box_dom"/>
</dbReference>
<dbReference type="Proteomes" id="UP000521872">
    <property type="component" value="Unassembled WGS sequence"/>
</dbReference>
<dbReference type="InterPro" id="IPR032675">
    <property type="entry name" value="LRR_dom_sf"/>
</dbReference>